<dbReference type="Pfam" id="PF08659">
    <property type="entry name" value="KR"/>
    <property type="match status" value="1"/>
</dbReference>
<feature type="domain" description="Ketosynthase family 3 (KS3)" evidence="8">
    <location>
        <begin position="5"/>
        <end position="427"/>
    </location>
</feature>
<dbReference type="InterPro" id="IPR020841">
    <property type="entry name" value="PKS_Beta-ketoAc_synthase_dom"/>
</dbReference>
<dbReference type="Pfam" id="PF14765">
    <property type="entry name" value="PS-DH"/>
    <property type="match status" value="1"/>
</dbReference>
<dbReference type="PROSITE" id="PS00606">
    <property type="entry name" value="KS3_1"/>
    <property type="match status" value="1"/>
</dbReference>
<evidence type="ECO:0000259" key="8">
    <source>
        <dbReference type="PROSITE" id="PS52004"/>
    </source>
</evidence>
<dbReference type="Proteomes" id="UP001385499">
    <property type="component" value="Unassembled WGS sequence"/>
</dbReference>
<evidence type="ECO:0000313" key="10">
    <source>
        <dbReference type="EMBL" id="MEJ8476129.1"/>
    </source>
</evidence>
<dbReference type="Pfam" id="PF00109">
    <property type="entry name" value="ketoacyl-synt"/>
    <property type="match status" value="1"/>
</dbReference>
<dbReference type="PROSITE" id="PS01162">
    <property type="entry name" value="QOR_ZETA_CRYSTAL"/>
    <property type="match status" value="1"/>
</dbReference>
<evidence type="ECO:0000256" key="5">
    <source>
        <dbReference type="PROSITE-ProRule" id="PRU01363"/>
    </source>
</evidence>
<feature type="domain" description="Carrier" evidence="7">
    <location>
        <begin position="2406"/>
        <end position="2484"/>
    </location>
</feature>
<dbReference type="Gene3D" id="1.10.1200.10">
    <property type="entry name" value="ACP-like"/>
    <property type="match status" value="1"/>
</dbReference>
<keyword evidence="4" id="KW-0511">Multifunctional enzyme</keyword>
<evidence type="ECO:0000256" key="2">
    <source>
        <dbReference type="ARBA" id="ARBA00022553"/>
    </source>
</evidence>
<dbReference type="InterPro" id="IPR020843">
    <property type="entry name" value="ER"/>
</dbReference>
<dbReference type="Gene3D" id="3.30.70.3290">
    <property type="match status" value="1"/>
</dbReference>
<feature type="region of interest" description="Disordered" evidence="6">
    <location>
        <begin position="2487"/>
        <end position="2516"/>
    </location>
</feature>
<keyword evidence="11" id="KW-1185">Reference proteome</keyword>
<dbReference type="RefSeq" id="WP_340276497.1">
    <property type="nucleotide sequence ID" value="NZ_JBAKIA010000015.1"/>
</dbReference>
<dbReference type="InterPro" id="IPR001227">
    <property type="entry name" value="Ac_transferase_dom_sf"/>
</dbReference>
<dbReference type="CDD" id="cd00833">
    <property type="entry name" value="PKS"/>
    <property type="match status" value="1"/>
</dbReference>
<dbReference type="InterPro" id="IPR020806">
    <property type="entry name" value="PKS_PP-bd"/>
</dbReference>
<dbReference type="CDD" id="cd05195">
    <property type="entry name" value="enoyl_red"/>
    <property type="match status" value="1"/>
</dbReference>
<keyword evidence="1" id="KW-0596">Phosphopantetheine</keyword>
<dbReference type="PROSITE" id="PS00012">
    <property type="entry name" value="PHOSPHOPANTETHEINE"/>
    <property type="match status" value="1"/>
</dbReference>
<dbReference type="InterPro" id="IPR014043">
    <property type="entry name" value="Acyl_transferase_dom"/>
</dbReference>
<dbReference type="Gene3D" id="3.40.50.720">
    <property type="entry name" value="NAD(P)-binding Rossmann-like Domain"/>
    <property type="match status" value="3"/>
</dbReference>
<dbReference type="SMART" id="SM00829">
    <property type="entry name" value="PKS_ER"/>
    <property type="match status" value="1"/>
</dbReference>
<dbReference type="InterPro" id="IPR018201">
    <property type="entry name" value="Ketoacyl_synth_AS"/>
</dbReference>
<feature type="domain" description="PKS/mFAS DH" evidence="9">
    <location>
        <begin position="889"/>
        <end position="1173"/>
    </location>
</feature>
<dbReference type="Gene3D" id="3.10.129.110">
    <property type="entry name" value="Polyketide synthase dehydratase"/>
    <property type="match status" value="1"/>
</dbReference>
<dbReference type="SUPFAM" id="SSF53901">
    <property type="entry name" value="Thiolase-like"/>
    <property type="match status" value="1"/>
</dbReference>
<dbReference type="SUPFAM" id="SSF50129">
    <property type="entry name" value="GroES-like"/>
    <property type="match status" value="1"/>
</dbReference>
<feature type="region of interest" description="C-terminal hotdog fold" evidence="5">
    <location>
        <begin position="1027"/>
        <end position="1173"/>
    </location>
</feature>
<evidence type="ECO:0000256" key="1">
    <source>
        <dbReference type="ARBA" id="ARBA00022450"/>
    </source>
</evidence>
<dbReference type="InterPro" id="IPR002364">
    <property type="entry name" value="Quin_OxRdtase/zeta-crystal_CS"/>
</dbReference>
<feature type="active site" description="Proton donor; for dehydratase activity" evidence="5">
    <location>
        <position position="1088"/>
    </location>
</feature>
<evidence type="ECO:0000259" key="7">
    <source>
        <dbReference type="PROSITE" id="PS50075"/>
    </source>
</evidence>
<dbReference type="SMART" id="SM00827">
    <property type="entry name" value="PKS_AT"/>
    <property type="match status" value="1"/>
</dbReference>
<dbReference type="SUPFAM" id="SSF55048">
    <property type="entry name" value="Probable ACP-binding domain of malonyl-CoA ACP transacylase"/>
    <property type="match status" value="1"/>
</dbReference>
<keyword evidence="3" id="KW-0808">Transferase</keyword>
<feature type="region of interest" description="N-terminal hotdog fold" evidence="5">
    <location>
        <begin position="889"/>
        <end position="1015"/>
    </location>
</feature>
<dbReference type="InterPro" id="IPR006162">
    <property type="entry name" value="Ppantetheine_attach_site"/>
</dbReference>
<dbReference type="Pfam" id="PF08240">
    <property type="entry name" value="ADH_N"/>
    <property type="match status" value="1"/>
</dbReference>
<dbReference type="Pfam" id="PF21089">
    <property type="entry name" value="PKS_DH_N"/>
    <property type="match status" value="1"/>
</dbReference>
<dbReference type="InterPro" id="IPR049552">
    <property type="entry name" value="PKS_DH_N"/>
</dbReference>
<dbReference type="Pfam" id="PF02801">
    <property type="entry name" value="Ketoacyl-synt_C"/>
    <property type="match status" value="1"/>
</dbReference>
<dbReference type="EMBL" id="JBAKIA010000015">
    <property type="protein sequence ID" value="MEJ8476129.1"/>
    <property type="molecule type" value="Genomic_DNA"/>
</dbReference>
<dbReference type="Pfam" id="PF16197">
    <property type="entry name" value="KAsynt_C_assoc"/>
    <property type="match status" value="1"/>
</dbReference>
<sequence>MASLTSDIDILGFSNRLPGANSSEEFWKLLSDGTCTVTTVKEERWPLARFGHPDKAALGKSYTWAAGQIDDVWGFDPSFFGISPREALQMDPQQRLLLQLVWESLEHANIKPSDIAGTNTGVYVGASSLDYHHRFLVDPANSDMQFMTGNTLSIVSNRISYIYDLRGPSFTVDTACSSSLVALHEAATALESGQIDTAIVCGVSLLLSPFAFIGFSRATMLSPTGLCQAFDANGDGYVRSEGGVAIVLRSKRAGKLKGTRSHAILSATGINADGRTVGMSLPSPYAQADLLREIYDGLGIPPKDLAFVEAHGTGTRVGDPAEAEALGTIIGQKRDAVLPIGSVKTNVGHLEPVSGLVGLLKAILSLKHNTFPKSLHFQNPNPDIPFEELNLQVAAESVALAPSDTPRLAGVNSFGFGGTNAHAVIADGEEETEDAAACNQAAPLLLTARSQGALKELAKSYAALFETDDSVKAAHIAASTAHARDLLGERLIVHGDTCADKFAALNAYLEDAAGPEVVSGEALRSSENIGFIFSGNGSQWAGMGQEAYQKDTAFQKSFEKIDHIFMGVAGWSLLTTLYSEDLESDIERTEIAQPLLFAIQVAVVESLKTRGIEPNAVAGHSVGEVAAAWCASALTLEQAVKVIHARSTEQEVVRDLGSMAALLLSAEKAKEAIRASGLPRIELAAVNSPRSVTISGDAESLDVFAKFARKNKWAMRRLNLAYPFHSALVDPIREPLRNALSGLSPKAPSIRFYSTVDTDAESPLLDADYWWRNVRQPVLFADAIMNMIDAGTGVLVEIGPKAVLGTYMNDALRGGGKKAKVLATLDQPGKKAKPVANPISVAASGIVVNGGKVDLAAFVGPEPNSLADLPLYPWQNIEIKPAPTGEQINAIFGHSWPLLGSRLRKDTSEWFNHIDAESTKWLNDHKVEESVVFPAAGFTEMALRAALIWVDGETVELRDLDILRPMVIEPGETFETQVRISSDDHVIEILSRPRLQDSDWSLNVRGHFVSVSNGSPTPWLKDNPAILSTLEHDELYEITRSFGLEYGPAFRRADKVVTHDPRNATVYLKPQHDAVSKVKLCLCPTLVDSGFHGLFALLRNVEGIPEKTSFLPIRIGSLRLLKADTTPTCVHIKVTKASPRSIEATFEYHDAEGNVVARLSQARFRAVKLGRETLPNELIYRQIAAVLPDANRQSPVGSVIGESFADFAARLDLSSDEPQDISEQSLLVEALGRTIAHETLWTFAKSGSLSPANLFADDTWHASARPLALSLLNWLADSNLAVEDVDTAQWALSDPSDGPGQMALMQAIAFEGSRHVAEAALLARLSTDLSKLLATGLKSSARELYASGLFEAYSTASPAAIALSNAQNALAANIVTGWPEEEAMRILIVGASSLDIAQTIDRKLDPRRMSAVVTDANDAVLGRAMRLWSGSTSTSFVEFDDDAIKETAPYDLILYASSLANMTGEQHRSLSGLIARDGLILGAEYLPSPLTDLVMGVGSDWWGDSATADFPISRQSANWTTTLAHAGFERVETVPLDSADAEVDLFAARAVALKADNDDEASIAAPEEAAATIGKWLILADAIGPSRKLADALASGLKRDGGDACIAIPALSPEKAIEGLVHVDFDADPAHLKSLLAEAGGRVVHLMGAYDGANDALAAATLRSWSLTRLLNTIGADDASVTIVAPGGAQDLAGGTSHIAAQAAVWAYARVAMNEFPQTGVRLIDLSPDLEPGIAAVRLLRELLHSGDEREVIIDGDRRSGLRIVQGGVLPEATMPKESAPAMRLDILRQGALDQLAWQAVPRKQPQGSDVEIAVEASGLNFRDVMWALGLLPEEALEDGFAGPTLGMECCGTVTSCGENVTRFKPGDKVITFAPACFASHVSVDESGCARMPSTVSSEEAATIPVTFLTAYYALVHLAKLSKGETVLIHGGAGGVGLAALQIAKWRGVKVITTAGSVEKRNFVKLLGADVVLDSRSLEFVDAVMAETDGEGVDVVLNSLFGEAMERSIEVLKPFGRFLELGKRDYYGNTRIGLRPFRQNLTYFGIDADQLLTRQPALAEQLFTDLVELFENGTLSPLPYRVFDADRAVDAFRLMQQAGHIGKIVLRPPSVPEALPEVAEQNFKADATYVIAGGFGGFGVELLKRLGEKGARHLAVLSRSGGASEEAQTAIADLAKTGIMAKAFACDITDEAAMSAALDGIRSEMPEIRGVFHTAMVLNDVLIANLDHDGLTKVLAPKIRGAELLDRLTLNDPLDHFVLYSSATTLVGNPGQANYVAANGYLEALSRKRRAEGKPALTVAWGAISDAGYLARNEDVNEMLSRKLGRHALSAKEALDGLMDLMALPQADLETAAVGYARIDWQSARKDLALLDTPLIDLLGLGDGDDSGTGEGAVDLHALLEGMEKVAAAQVVSKLLAGEIGKILRIAPDEIDAHKPLSEIGMDSLMALELRMSAERQLGIDIPLMSLANGATLIDLSTRVANRILGEGSDDTASTDSRQLASQHMTDEQSETDDFEDVAAKVEEKSREMGSFL</sequence>
<dbReference type="SMART" id="SM00822">
    <property type="entry name" value="PKS_KR"/>
    <property type="match status" value="1"/>
</dbReference>
<dbReference type="SMART" id="SM00826">
    <property type="entry name" value="PKS_DH"/>
    <property type="match status" value="1"/>
</dbReference>
<keyword evidence="2" id="KW-0597">Phosphoprotein</keyword>
<evidence type="ECO:0000256" key="3">
    <source>
        <dbReference type="ARBA" id="ARBA00022679"/>
    </source>
</evidence>
<dbReference type="InterPro" id="IPR014030">
    <property type="entry name" value="Ketoacyl_synth_N"/>
</dbReference>
<dbReference type="InterPro" id="IPR016039">
    <property type="entry name" value="Thiolase-like"/>
</dbReference>
<dbReference type="InterPro" id="IPR042104">
    <property type="entry name" value="PKS_dehydratase_sf"/>
</dbReference>
<reference evidence="10 11" key="1">
    <citation type="submission" date="2024-02" db="EMBL/GenBank/DDBJ databases">
        <title>Roseibium algae sp. nov., isolated from marine alga (Grateloupia sp.), showing potential in myo-inositol conversion.</title>
        <authorList>
            <person name="Wang Y."/>
        </authorList>
    </citation>
    <scope>NUCLEOTIDE SEQUENCE [LARGE SCALE GENOMIC DNA]</scope>
    <source>
        <strain evidence="10 11">H3510</strain>
    </source>
</reference>
<dbReference type="InterPro" id="IPR050091">
    <property type="entry name" value="PKS_NRPS_Biosynth_Enz"/>
</dbReference>
<dbReference type="Gene3D" id="3.40.47.10">
    <property type="match status" value="1"/>
</dbReference>
<dbReference type="SUPFAM" id="SSF47336">
    <property type="entry name" value="ACP-like"/>
    <property type="match status" value="1"/>
</dbReference>
<dbReference type="InterPro" id="IPR016036">
    <property type="entry name" value="Malonyl_transacylase_ACP-bd"/>
</dbReference>
<gene>
    <name evidence="10" type="ORF">V6575_18715</name>
</gene>
<dbReference type="InterPro" id="IPR057326">
    <property type="entry name" value="KR_dom"/>
</dbReference>
<dbReference type="InterPro" id="IPR020807">
    <property type="entry name" value="PKS_DH"/>
</dbReference>
<proteinExistence type="predicted"/>
<dbReference type="PROSITE" id="PS52004">
    <property type="entry name" value="KS3_2"/>
    <property type="match status" value="1"/>
</dbReference>
<evidence type="ECO:0000313" key="11">
    <source>
        <dbReference type="Proteomes" id="UP001385499"/>
    </source>
</evidence>
<protein>
    <submittedName>
        <fullName evidence="10">SDR family NAD(P)-dependent oxidoreductase</fullName>
    </submittedName>
</protein>
<feature type="compositionally biased region" description="Polar residues" evidence="6">
    <location>
        <begin position="2491"/>
        <end position="2504"/>
    </location>
</feature>
<dbReference type="InterPro" id="IPR049551">
    <property type="entry name" value="PKS_DH_C"/>
</dbReference>
<dbReference type="Gene3D" id="3.90.180.10">
    <property type="entry name" value="Medium-chain alcohol dehydrogenases, catalytic domain"/>
    <property type="match status" value="1"/>
</dbReference>
<dbReference type="InterPro" id="IPR011032">
    <property type="entry name" value="GroES-like_sf"/>
</dbReference>
<dbReference type="SMART" id="SM00823">
    <property type="entry name" value="PKS_PP"/>
    <property type="match status" value="1"/>
</dbReference>
<dbReference type="InterPro" id="IPR049900">
    <property type="entry name" value="PKS_mFAS_DH"/>
</dbReference>
<evidence type="ECO:0000256" key="4">
    <source>
        <dbReference type="ARBA" id="ARBA00023268"/>
    </source>
</evidence>
<dbReference type="InterPro" id="IPR032821">
    <property type="entry name" value="PKS_assoc"/>
</dbReference>
<feature type="active site" description="Proton acceptor; for dehydratase activity" evidence="5">
    <location>
        <position position="925"/>
    </location>
</feature>
<dbReference type="SMART" id="SM00825">
    <property type="entry name" value="PKS_KS"/>
    <property type="match status" value="1"/>
</dbReference>
<dbReference type="SUPFAM" id="SSF52151">
    <property type="entry name" value="FabD/lysophospholipase-like"/>
    <property type="match status" value="1"/>
</dbReference>
<dbReference type="PANTHER" id="PTHR43775:SF37">
    <property type="entry name" value="SI:DKEY-61P9.11"/>
    <property type="match status" value="1"/>
</dbReference>
<dbReference type="Pfam" id="PF13602">
    <property type="entry name" value="ADH_zinc_N_2"/>
    <property type="match status" value="1"/>
</dbReference>
<dbReference type="Gene3D" id="3.40.366.10">
    <property type="entry name" value="Malonyl-Coenzyme A Acyl Carrier Protein, domain 2"/>
    <property type="match status" value="1"/>
</dbReference>
<dbReference type="InterPro" id="IPR016035">
    <property type="entry name" value="Acyl_Trfase/lysoPLipase"/>
</dbReference>
<organism evidence="10 11">
    <name type="scientific">Roseibium algae</name>
    <dbReference type="NCBI Taxonomy" id="3123038"/>
    <lineage>
        <taxon>Bacteria</taxon>
        <taxon>Pseudomonadati</taxon>
        <taxon>Pseudomonadota</taxon>
        <taxon>Alphaproteobacteria</taxon>
        <taxon>Hyphomicrobiales</taxon>
        <taxon>Stappiaceae</taxon>
        <taxon>Roseibium</taxon>
    </lineage>
</organism>
<accession>A0ABU8TPP5</accession>
<dbReference type="SUPFAM" id="SSF51735">
    <property type="entry name" value="NAD(P)-binding Rossmann-fold domains"/>
    <property type="match status" value="3"/>
</dbReference>
<dbReference type="InterPro" id="IPR009081">
    <property type="entry name" value="PP-bd_ACP"/>
</dbReference>
<dbReference type="InterPro" id="IPR036291">
    <property type="entry name" value="NAD(P)-bd_dom_sf"/>
</dbReference>
<dbReference type="Pfam" id="PF00698">
    <property type="entry name" value="Acyl_transf_1"/>
    <property type="match status" value="1"/>
</dbReference>
<dbReference type="InterPro" id="IPR013154">
    <property type="entry name" value="ADH-like_N"/>
</dbReference>
<dbReference type="InterPro" id="IPR014031">
    <property type="entry name" value="Ketoacyl_synth_C"/>
</dbReference>
<dbReference type="PROSITE" id="PS52019">
    <property type="entry name" value="PKS_MFAS_DH"/>
    <property type="match status" value="1"/>
</dbReference>
<dbReference type="InterPro" id="IPR013968">
    <property type="entry name" value="PKS_KR"/>
</dbReference>
<name>A0ABU8TPP5_9HYPH</name>
<dbReference type="PROSITE" id="PS50075">
    <property type="entry name" value="CARRIER"/>
    <property type="match status" value="1"/>
</dbReference>
<comment type="caution">
    <text evidence="10">The sequence shown here is derived from an EMBL/GenBank/DDBJ whole genome shotgun (WGS) entry which is preliminary data.</text>
</comment>
<evidence type="ECO:0000259" key="9">
    <source>
        <dbReference type="PROSITE" id="PS52019"/>
    </source>
</evidence>
<evidence type="ECO:0000256" key="6">
    <source>
        <dbReference type="SAM" id="MobiDB-lite"/>
    </source>
</evidence>
<dbReference type="PANTHER" id="PTHR43775">
    <property type="entry name" value="FATTY ACID SYNTHASE"/>
    <property type="match status" value="1"/>
</dbReference>
<dbReference type="InterPro" id="IPR036736">
    <property type="entry name" value="ACP-like_sf"/>
</dbReference>
<dbReference type="Pfam" id="PF00550">
    <property type="entry name" value="PP-binding"/>
    <property type="match status" value="1"/>
</dbReference>